<dbReference type="Proteomes" id="UP000824469">
    <property type="component" value="Unassembled WGS sequence"/>
</dbReference>
<feature type="domain" description="TPR1-like CTLH-containing" evidence="1">
    <location>
        <begin position="1"/>
        <end position="38"/>
    </location>
</feature>
<sequence length="153" mass="17251">QDRARAMEILVKDLKIFSSLNEELFKEITQLLTLENFSTCVPPNGTRAPTLQIILLLGCYQKEQPFLLPHMPFQPRGAPSDSSLGSMASPNPSAPHPVVATGYVSLTVPLKCRWQKEKGYEISQAKASQRQSHNHIFERNFDLNDVGWMIDNK</sequence>
<feature type="non-terminal residue" evidence="2">
    <location>
        <position position="153"/>
    </location>
</feature>
<dbReference type="InterPro" id="IPR054080">
    <property type="entry name" value="TPR1-like_2nd"/>
</dbReference>
<dbReference type="EMBL" id="JAHRHJ020000007">
    <property type="protein sequence ID" value="KAH9308380.1"/>
    <property type="molecule type" value="Genomic_DNA"/>
</dbReference>
<evidence type="ECO:0000313" key="2">
    <source>
        <dbReference type="EMBL" id="KAH9308380.1"/>
    </source>
</evidence>
<comment type="caution">
    <text evidence="2">The sequence shown here is derived from an EMBL/GenBank/DDBJ whole genome shotgun (WGS) entry which is preliminary data.</text>
</comment>
<name>A0AA38FQL2_TAXCH</name>
<evidence type="ECO:0000313" key="3">
    <source>
        <dbReference type="Proteomes" id="UP000824469"/>
    </source>
</evidence>
<dbReference type="Pfam" id="PF21889">
    <property type="entry name" value="TPR1-like_2nd"/>
    <property type="match status" value="1"/>
</dbReference>
<proteinExistence type="predicted"/>
<reference evidence="2 3" key="1">
    <citation type="journal article" date="2021" name="Nat. Plants">
        <title>The Taxus genome provides insights into paclitaxel biosynthesis.</title>
        <authorList>
            <person name="Xiong X."/>
            <person name="Gou J."/>
            <person name="Liao Q."/>
            <person name="Li Y."/>
            <person name="Zhou Q."/>
            <person name="Bi G."/>
            <person name="Li C."/>
            <person name="Du R."/>
            <person name="Wang X."/>
            <person name="Sun T."/>
            <person name="Guo L."/>
            <person name="Liang H."/>
            <person name="Lu P."/>
            <person name="Wu Y."/>
            <person name="Zhang Z."/>
            <person name="Ro D.K."/>
            <person name="Shang Y."/>
            <person name="Huang S."/>
            <person name="Yan J."/>
        </authorList>
    </citation>
    <scope>NUCLEOTIDE SEQUENCE [LARGE SCALE GENOMIC DNA]</scope>
    <source>
        <strain evidence="2">Ta-2019</strain>
    </source>
</reference>
<protein>
    <recommendedName>
        <fullName evidence="1">TPR1-like CTLH-containing domain-containing protein</fullName>
    </recommendedName>
</protein>
<feature type="non-terminal residue" evidence="2">
    <location>
        <position position="1"/>
    </location>
</feature>
<evidence type="ECO:0000259" key="1">
    <source>
        <dbReference type="Pfam" id="PF21889"/>
    </source>
</evidence>
<organism evidence="2 3">
    <name type="scientific">Taxus chinensis</name>
    <name type="common">Chinese yew</name>
    <name type="synonym">Taxus wallichiana var. chinensis</name>
    <dbReference type="NCBI Taxonomy" id="29808"/>
    <lineage>
        <taxon>Eukaryota</taxon>
        <taxon>Viridiplantae</taxon>
        <taxon>Streptophyta</taxon>
        <taxon>Embryophyta</taxon>
        <taxon>Tracheophyta</taxon>
        <taxon>Spermatophyta</taxon>
        <taxon>Pinopsida</taxon>
        <taxon>Pinidae</taxon>
        <taxon>Conifers II</taxon>
        <taxon>Cupressales</taxon>
        <taxon>Taxaceae</taxon>
        <taxon>Taxus</taxon>
    </lineage>
</organism>
<gene>
    <name evidence="2" type="ORF">KI387_036291</name>
</gene>
<dbReference type="AlphaFoldDB" id="A0AA38FQL2"/>
<accession>A0AA38FQL2</accession>
<keyword evidence="3" id="KW-1185">Reference proteome</keyword>